<gene>
    <name evidence="1" type="ORF">C1H46_045591</name>
</gene>
<dbReference type="STRING" id="106549.A0A540K3R5"/>
<proteinExistence type="predicted"/>
<protein>
    <recommendedName>
        <fullName evidence="3">DNA2/NAM7 helicase-like C-terminal domain-containing protein</fullName>
    </recommendedName>
</protein>
<evidence type="ECO:0008006" key="3">
    <source>
        <dbReference type="Google" id="ProtNLM"/>
    </source>
</evidence>
<dbReference type="EMBL" id="VIEB01007646">
    <property type="protein sequence ID" value="TQD68876.1"/>
    <property type="molecule type" value="Genomic_DNA"/>
</dbReference>
<dbReference type="PANTHER" id="PTHR10887">
    <property type="entry name" value="DNA2/NAM7 HELICASE FAMILY"/>
    <property type="match status" value="1"/>
</dbReference>
<dbReference type="Proteomes" id="UP000315295">
    <property type="component" value="Unassembled WGS sequence"/>
</dbReference>
<dbReference type="InterPro" id="IPR027417">
    <property type="entry name" value="P-loop_NTPase"/>
</dbReference>
<dbReference type="AlphaFoldDB" id="A0A540K3R5"/>
<accession>A0A540K3R5</accession>
<organism evidence="1 2">
    <name type="scientific">Malus baccata</name>
    <name type="common">Siberian crab apple</name>
    <name type="synonym">Pyrus baccata</name>
    <dbReference type="NCBI Taxonomy" id="106549"/>
    <lineage>
        <taxon>Eukaryota</taxon>
        <taxon>Viridiplantae</taxon>
        <taxon>Streptophyta</taxon>
        <taxon>Embryophyta</taxon>
        <taxon>Tracheophyta</taxon>
        <taxon>Spermatophyta</taxon>
        <taxon>Magnoliopsida</taxon>
        <taxon>eudicotyledons</taxon>
        <taxon>Gunneridae</taxon>
        <taxon>Pentapetalae</taxon>
        <taxon>rosids</taxon>
        <taxon>fabids</taxon>
        <taxon>Rosales</taxon>
        <taxon>Rosaceae</taxon>
        <taxon>Amygdaloideae</taxon>
        <taxon>Maleae</taxon>
        <taxon>Malus</taxon>
    </lineage>
</organism>
<sequence>MQQANVVLTRARYCLWILGHGSTLINSNSIWKKLILDAKKLECFFNADEDKKLAQATEALLELDQLHILLDPDSLLFKNAK</sequence>
<comment type="caution">
    <text evidence="1">The sequence shown here is derived from an EMBL/GenBank/DDBJ whole genome shotgun (WGS) entry which is preliminary data.</text>
</comment>
<dbReference type="InterPro" id="IPR045055">
    <property type="entry name" value="DNA2/NAM7-like"/>
</dbReference>
<evidence type="ECO:0000313" key="2">
    <source>
        <dbReference type="Proteomes" id="UP000315295"/>
    </source>
</evidence>
<dbReference type="Gene3D" id="3.40.50.300">
    <property type="entry name" value="P-loop containing nucleotide triphosphate hydrolases"/>
    <property type="match status" value="1"/>
</dbReference>
<keyword evidence="2" id="KW-1185">Reference proteome</keyword>
<evidence type="ECO:0000313" key="1">
    <source>
        <dbReference type="EMBL" id="TQD68876.1"/>
    </source>
</evidence>
<reference evidence="1 2" key="1">
    <citation type="journal article" date="2019" name="G3 (Bethesda)">
        <title>Sequencing of a Wild Apple (Malus baccata) Genome Unravels the Differences Between Cultivated and Wild Apple Species Regarding Disease Resistance and Cold Tolerance.</title>
        <authorList>
            <person name="Chen X."/>
        </authorList>
    </citation>
    <scope>NUCLEOTIDE SEQUENCE [LARGE SCALE GENOMIC DNA]</scope>
    <source>
        <strain evidence="2">cv. Shandingzi</strain>
        <tissue evidence="1">Leaves</tissue>
    </source>
</reference>
<dbReference type="PANTHER" id="PTHR10887:SF522">
    <property type="entry name" value="P-LOOP CONTAINING NUCLEOSIDE TRIPHOSPHATE HYDROLASES SUPERFAMILY PROTEIN"/>
    <property type="match status" value="1"/>
</dbReference>
<name>A0A540K3R5_MALBA</name>